<evidence type="ECO:0000313" key="4">
    <source>
        <dbReference type="Proteomes" id="UP000886595"/>
    </source>
</evidence>
<dbReference type="GO" id="GO:0001786">
    <property type="term" value="F:phosphatidylserine binding"/>
    <property type="evidence" value="ECO:0007669"/>
    <property type="project" value="TreeGrafter"/>
</dbReference>
<dbReference type="OrthoDB" id="37886at2759"/>
<keyword evidence="4" id="KW-1185">Reference proteome</keyword>
<dbReference type="PANTHER" id="PTHR10502">
    <property type="entry name" value="ANNEXIN"/>
    <property type="match status" value="1"/>
</dbReference>
<dbReference type="EMBL" id="JAAMPC010000008">
    <property type="protein sequence ID" value="KAG2300654.1"/>
    <property type="molecule type" value="Genomic_DNA"/>
</dbReference>
<dbReference type="AlphaFoldDB" id="A0A8X7SAV3"/>
<gene>
    <name evidence="3" type="ORF">Bca52824_037126</name>
</gene>
<dbReference type="SMART" id="SM00335">
    <property type="entry name" value="ANX"/>
    <property type="match status" value="1"/>
</dbReference>
<protein>
    <recommendedName>
        <fullName evidence="5">Annexin</fullName>
    </recommendedName>
</protein>
<dbReference type="Gene3D" id="1.10.220.10">
    <property type="entry name" value="Annexin"/>
    <property type="match status" value="2"/>
</dbReference>
<dbReference type="GO" id="GO:0005544">
    <property type="term" value="F:calcium-dependent phospholipid binding"/>
    <property type="evidence" value="ECO:0007669"/>
    <property type="project" value="InterPro"/>
</dbReference>
<keyword evidence="2" id="KW-0041">Annexin</keyword>
<proteinExistence type="predicted"/>
<dbReference type="GO" id="GO:0009414">
    <property type="term" value="P:response to water deprivation"/>
    <property type="evidence" value="ECO:0007669"/>
    <property type="project" value="TreeGrafter"/>
</dbReference>
<dbReference type="InterPro" id="IPR018502">
    <property type="entry name" value="Annexin_repeat"/>
</dbReference>
<evidence type="ECO:0000256" key="1">
    <source>
        <dbReference type="ARBA" id="ARBA00022737"/>
    </source>
</evidence>
<dbReference type="InterPro" id="IPR018252">
    <property type="entry name" value="Annexin_repeat_CS"/>
</dbReference>
<evidence type="ECO:0000313" key="3">
    <source>
        <dbReference type="EMBL" id="KAG2300654.1"/>
    </source>
</evidence>
<reference evidence="3 4" key="1">
    <citation type="submission" date="2020-02" db="EMBL/GenBank/DDBJ databases">
        <authorList>
            <person name="Ma Q."/>
            <person name="Huang Y."/>
            <person name="Song X."/>
            <person name="Pei D."/>
        </authorList>
    </citation>
    <scope>NUCLEOTIDE SEQUENCE [LARGE SCALE GENOMIC DNA]</scope>
    <source>
        <strain evidence="3">Sxm20200214</strain>
        <tissue evidence="3">Leaf</tissue>
    </source>
</reference>
<dbReference type="PANTHER" id="PTHR10502:SF195">
    <property type="entry name" value="ANNEXIN D7"/>
    <property type="match status" value="1"/>
</dbReference>
<dbReference type="GO" id="GO:0005886">
    <property type="term" value="C:plasma membrane"/>
    <property type="evidence" value="ECO:0007669"/>
    <property type="project" value="TreeGrafter"/>
</dbReference>
<dbReference type="GO" id="GO:0005737">
    <property type="term" value="C:cytoplasm"/>
    <property type="evidence" value="ECO:0007669"/>
    <property type="project" value="TreeGrafter"/>
</dbReference>
<evidence type="ECO:0008006" key="5">
    <source>
        <dbReference type="Google" id="ProtNLM"/>
    </source>
</evidence>
<evidence type="ECO:0000256" key="2">
    <source>
        <dbReference type="ARBA" id="ARBA00023216"/>
    </source>
</evidence>
<sequence length="142" mass="16430">MLFTQLLVPLVSTFRYDGDEVNMMIAKSEAKILHEKMEAKDYNDGDLIRILTTRSKAQISATLNHFKTKKYFEKVLRQAINKMGTDEWALTRVVTTRAEFDMERIKEEYLRRNSVPLDRAIAKDTHGDYEDILLALIGHGHA</sequence>
<organism evidence="3 4">
    <name type="scientific">Brassica carinata</name>
    <name type="common">Ethiopian mustard</name>
    <name type="synonym">Abyssinian cabbage</name>
    <dbReference type="NCBI Taxonomy" id="52824"/>
    <lineage>
        <taxon>Eukaryota</taxon>
        <taxon>Viridiplantae</taxon>
        <taxon>Streptophyta</taxon>
        <taxon>Embryophyta</taxon>
        <taxon>Tracheophyta</taxon>
        <taxon>Spermatophyta</taxon>
        <taxon>Magnoliopsida</taxon>
        <taxon>eudicotyledons</taxon>
        <taxon>Gunneridae</taxon>
        <taxon>Pentapetalae</taxon>
        <taxon>rosids</taxon>
        <taxon>malvids</taxon>
        <taxon>Brassicales</taxon>
        <taxon>Brassicaceae</taxon>
        <taxon>Brassiceae</taxon>
        <taxon>Brassica</taxon>
    </lineage>
</organism>
<dbReference type="GO" id="GO:0009408">
    <property type="term" value="P:response to heat"/>
    <property type="evidence" value="ECO:0007669"/>
    <property type="project" value="TreeGrafter"/>
</dbReference>
<dbReference type="GO" id="GO:0009409">
    <property type="term" value="P:response to cold"/>
    <property type="evidence" value="ECO:0007669"/>
    <property type="project" value="TreeGrafter"/>
</dbReference>
<dbReference type="GO" id="GO:0005509">
    <property type="term" value="F:calcium ion binding"/>
    <property type="evidence" value="ECO:0007669"/>
    <property type="project" value="InterPro"/>
</dbReference>
<dbReference type="PROSITE" id="PS51897">
    <property type="entry name" value="ANNEXIN_2"/>
    <property type="match status" value="1"/>
</dbReference>
<accession>A0A8X7SAV3</accession>
<dbReference type="Pfam" id="PF00191">
    <property type="entry name" value="Annexin"/>
    <property type="match status" value="2"/>
</dbReference>
<dbReference type="FunFam" id="1.10.220.10:FF:000001">
    <property type="entry name" value="Annexin"/>
    <property type="match status" value="1"/>
</dbReference>
<dbReference type="InterPro" id="IPR037104">
    <property type="entry name" value="Annexin_sf"/>
</dbReference>
<dbReference type="Proteomes" id="UP000886595">
    <property type="component" value="Unassembled WGS sequence"/>
</dbReference>
<comment type="caution">
    <text evidence="3">The sequence shown here is derived from an EMBL/GenBank/DDBJ whole genome shotgun (WGS) entry which is preliminary data.</text>
</comment>
<name>A0A8X7SAV3_BRACI</name>
<dbReference type="SUPFAM" id="SSF47874">
    <property type="entry name" value="Annexin"/>
    <property type="match status" value="1"/>
</dbReference>
<dbReference type="PROSITE" id="PS00223">
    <property type="entry name" value="ANNEXIN_1"/>
    <property type="match status" value="1"/>
</dbReference>
<dbReference type="GO" id="GO:0009651">
    <property type="term" value="P:response to salt stress"/>
    <property type="evidence" value="ECO:0007669"/>
    <property type="project" value="TreeGrafter"/>
</dbReference>
<keyword evidence="1" id="KW-0677">Repeat</keyword>